<protein>
    <submittedName>
        <fullName evidence="3">Long chain acyl-CoA synthetase 5</fullName>
    </submittedName>
</protein>
<gene>
    <name evidence="3" type="ORF">TSOC_009188</name>
</gene>
<proteinExistence type="predicted"/>
<dbReference type="AlphaFoldDB" id="A0A2J7ZWI4"/>
<sequence length="388" mass="41758">MATARPAFRLLAEVAPGRPATERRPEVGPTYRPAFHKHGFPKLEGIETCYDLFECGDVRKLMDDVTALKPTLFAGVPRVFERVYNGVRDKVAGGSMLSRMIFNWAFNRKAYYMKAGYKQSAASPISDLLVFNNIKQRLGGKVRVLVSGSAPLSQQIESYMRVVVGAPFVQGYGLTETCAASFIATPDNPDHVGSVGSPMAATEVRLEAVPELGYSPASTPPRGEVCVRGPSLFTGYYGNEALTKEAMDEDGFFHTGDVGELAADGTLRIVDRKKNIFKLSQGEYIAVEKIENVYKTCPRVEQVWVYGDSQQPCVVGIVVPAEKALMAWAAEAGVAGDYEAVCASPAACAAVLAAMTATGKAEKLNSLEQIKAVTLVPEQVGGGAMRVL</sequence>
<dbReference type="OrthoDB" id="1700726at2759"/>
<dbReference type="Pfam" id="PF13193">
    <property type="entry name" value="AMP-binding_C"/>
    <property type="match status" value="1"/>
</dbReference>
<accession>A0A2J7ZWI4</accession>
<dbReference type="Gene3D" id="3.40.50.12780">
    <property type="entry name" value="N-terminal domain of ligase-like"/>
    <property type="match status" value="1"/>
</dbReference>
<comment type="caution">
    <text evidence="3">The sequence shown here is derived from an EMBL/GenBank/DDBJ whole genome shotgun (WGS) entry which is preliminary data.</text>
</comment>
<organism evidence="3 4">
    <name type="scientific">Tetrabaena socialis</name>
    <dbReference type="NCBI Taxonomy" id="47790"/>
    <lineage>
        <taxon>Eukaryota</taxon>
        <taxon>Viridiplantae</taxon>
        <taxon>Chlorophyta</taxon>
        <taxon>core chlorophytes</taxon>
        <taxon>Chlorophyceae</taxon>
        <taxon>CS clade</taxon>
        <taxon>Chlamydomonadales</taxon>
        <taxon>Tetrabaenaceae</taxon>
        <taxon>Tetrabaena</taxon>
    </lineage>
</organism>
<evidence type="ECO:0000259" key="2">
    <source>
        <dbReference type="Pfam" id="PF13193"/>
    </source>
</evidence>
<feature type="domain" description="AMP-dependent synthetase/ligase" evidence="1">
    <location>
        <begin position="58"/>
        <end position="237"/>
    </location>
</feature>
<dbReference type="PANTHER" id="PTHR43272:SF3">
    <property type="entry name" value="LONG CHAIN ACYL-COA SYNTHETASE 4"/>
    <property type="match status" value="1"/>
</dbReference>
<dbReference type="GO" id="GO:0004467">
    <property type="term" value="F:long-chain fatty acid-CoA ligase activity"/>
    <property type="evidence" value="ECO:0007669"/>
    <property type="project" value="TreeGrafter"/>
</dbReference>
<evidence type="ECO:0000259" key="1">
    <source>
        <dbReference type="Pfam" id="PF00501"/>
    </source>
</evidence>
<dbReference type="Pfam" id="PF00501">
    <property type="entry name" value="AMP-binding"/>
    <property type="match status" value="1"/>
</dbReference>
<feature type="domain" description="AMP-binding enzyme C-terminal" evidence="2">
    <location>
        <begin position="289"/>
        <end position="350"/>
    </location>
</feature>
<dbReference type="InterPro" id="IPR042099">
    <property type="entry name" value="ANL_N_sf"/>
</dbReference>
<evidence type="ECO:0000313" key="3">
    <source>
        <dbReference type="EMBL" id="PNH04612.1"/>
    </source>
</evidence>
<dbReference type="InterPro" id="IPR000873">
    <property type="entry name" value="AMP-dep_synth/lig_dom"/>
</dbReference>
<evidence type="ECO:0000313" key="4">
    <source>
        <dbReference type="Proteomes" id="UP000236333"/>
    </source>
</evidence>
<dbReference type="SUPFAM" id="SSF56801">
    <property type="entry name" value="Acetyl-CoA synthetase-like"/>
    <property type="match status" value="1"/>
</dbReference>
<dbReference type="PANTHER" id="PTHR43272">
    <property type="entry name" value="LONG-CHAIN-FATTY-ACID--COA LIGASE"/>
    <property type="match status" value="1"/>
</dbReference>
<name>A0A2J7ZWI4_9CHLO</name>
<dbReference type="InterPro" id="IPR025110">
    <property type="entry name" value="AMP-bd_C"/>
</dbReference>
<dbReference type="EMBL" id="PGGS01000373">
    <property type="protein sequence ID" value="PNH04612.1"/>
    <property type="molecule type" value="Genomic_DNA"/>
</dbReference>
<dbReference type="GO" id="GO:0005783">
    <property type="term" value="C:endoplasmic reticulum"/>
    <property type="evidence" value="ECO:0007669"/>
    <property type="project" value="TreeGrafter"/>
</dbReference>
<dbReference type="Proteomes" id="UP000236333">
    <property type="component" value="Unassembled WGS sequence"/>
</dbReference>
<keyword evidence="4" id="KW-1185">Reference proteome</keyword>
<reference evidence="3 4" key="1">
    <citation type="journal article" date="2017" name="Mol. Biol. Evol.">
        <title>The 4-celled Tetrabaena socialis nuclear genome reveals the essential components for genetic control of cell number at the origin of multicellularity in the volvocine lineage.</title>
        <authorList>
            <person name="Featherston J."/>
            <person name="Arakaki Y."/>
            <person name="Hanschen E.R."/>
            <person name="Ferris P.J."/>
            <person name="Michod R.E."/>
            <person name="Olson B.J.S.C."/>
            <person name="Nozaki H."/>
            <person name="Durand P.M."/>
        </authorList>
    </citation>
    <scope>NUCLEOTIDE SEQUENCE [LARGE SCALE GENOMIC DNA]</scope>
    <source>
        <strain evidence="3 4">NIES-571</strain>
    </source>
</reference>
<dbReference type="GO" id="GO:0016020">
    <property type="term" value="C:membrane"/>
    <property type="evidence" value="ECO:0007669"/>
    <property type="project" value="TreeGrafter"/>
</dbReference>